<accession>C5CKZ1</accession>
<dbReference type="STRING" id="543728.Vapar_4535"/>
<dbReference type="HOGENOM" id="CLU_2439947_0_0_4"/>
<gene>
    <name evidence="1" type="ordered locus">Vapar_4535</name>
</gene>
<dbReference type="AlphaFoldDB" id="C5CKZ1"/>
<sequence length="90" mass="9958">MALQINGAQALCACFSRAQVREVFGLVGGKLGPLLHVVAQQVQLRFVEVRQRGRGAHDGGRPMPRRDGSRWRWARWGGAASTWPPVLAWP</sequence>
<reference evidence="1" key="1">
    <citation type="submission" date="2009-06" db="EMBL/GenBank/DDBJ databases">
        <title>Complete sequence of chromosome 1 of Variovorax paradoxus S110.</title>
        <authorList>
            <consortium name="US DOE Joint Genome Institute"/>
            <person name="Lucas S."/>
            <person name="Copeland A."/>
            <person name="Lapidus A."/>
            <person name="Glavina del Rio T."/>
            <person name="Tice H."/>
            <person name="Bruce D."/>
            <person name="Goodwin L."/>
            <person name="Pitluck S."/>
            <person name="Chertkov O."/>
            <person name="Brettin T."/>
            <person name="Detter J.C."/>
            <person name="Han C."/>
            <person name="Larimer F."/>
            <person name="Land M."/>
            <person name="Hauser L."/>
            <person name="Kyrpides N."/>
            <person name="Ovchinnikova G."/>
            <person name="Orwin P."/>
            <person name="Leadbetter J.R."/>
            <person name="Spain J.C."/>
            <person name="Han J.I."/>
        </authorList>
    </citation>
    <scope>NUCLEOTIDE SEQUENCE</scope>
    <source>
        <strain evidence="1">S110</strain>
    </source>
</reference>
<evidence type="ECO:0000313" key="1">
    <source>
        <dbReference type="EMBL" id="ACS21142.1"/>
    </source>
</evidence>
<dbReference type="Gene3D" id="3.40.50.970">
    <property type="match status" value="1"/>
</dbReference>
<protein>
    <submittedName>
        <fullName evidence="1">Uncharacterized protein</fullName>
    </submittedName>
</protein>
<name>C5CKZ1_VARPS</name>
<proteinExistence type="predicted"/>
<organism evidence="1">
    <name type="scientific">Variovorax paradoxus (strain S110)</name>
    <dbReference type="NCBI Taxonomy" id="543728"/>
    <lineage>
        <taxon>Bacteria</taxon>
        <taxon>Pseudomonadati</taxon>
        <taxon>Pseudomonadota</taxon>
        <taxon>Betaproteobacteria</taxon>
        <taxon>Burkholderiales</taxon>
        <taxon>Comamonadaceae</taxon>
        <taxon>Variovorax</taxon>
    </lineage>
</organism>
<dbReference type="EMBL" id="CP001635">
    <property type="protein sequence ID" value="ACS21142.1"/>
    <property type="molecule type" value="Genomic_DNA"/>
</dbReference>
<dbReference type="KEGG" id="vap:Vapar_4535"/>
<dbReference type="OrthoDB" id="4494979at2"/>